<dbReference type="PANTHER" id="PTHR42966:SF3">
    <property type="entry name" value="BLR5971 PROTEIN"/>
    <property type="match status" value="1"/>
</dbReference>
<dbReference type="PANTHER" id="PTHR42966">
    <property type="entry name" value="N-ACETYLNEURAMINATE SYNTHASE"/>
    <property type="match status" value="1"/>
</dbReference>
<dbReference type="SUPFAM" id="SSF51569">
    <property type="entry name" value="Aldolase"/>
    <property type="match status" value="1"/>
</dbReference>
<dbReference type="InterPro" id="IPR013132">
    <property type="entry name" value="PseI/NeuA/B-like_N"/>
</dbReference>
<accession>A0A382HZP1</accession>
<proteinExistence type="predicted"/>
<sequence length="196" mass="22576">MKDNPGDIYLIAEIGINHNGDLGIAKRLIDASYACGWDCVKFQKRNPEVCVPEGQKLIRRNTPWGEMTYIEYKHKVEFQENEYNEIDRYCKDKPILWTASVWDLDSLEFMTDYEVPFLKIPSAHLTNISLIEECVKTQIPILISTGMSDRKMIDDAVDILEKGAASYAILHCNSTYPAPHQDLNLNVILEMKNRYD</sequence>
<reference evidence="2" key="1">
    <citation type="submission" date="2018-05" db="EMBL/GenBank/DDBJ databases">
        <authorList>
            <person name="Lanie J.A."/>
            <person name="Ng W.-L."/>
            <person name="Kazmierczak K.M."/>
            <person name="Andrzejewski T.M."/>
            <person name="Davidsen T.M."/>
            <person name="Wayne K.J."/>
            <person name="Tettelin H."/>
            <person name="Glass J.I."/>
            <person name="Rusch D."/>
            <person name="Podicherti R."/>
            <person name="Tsui H.-C.T."/>
            <person name="Winkler M.E."/>
        </authorList>
    </citation>
    <scope>NUCLEOTIDE SEQUENCE</scope>
</reference>
<dbReference type="Pfam" id="PF03102">
    <property type="entry name" value="NeuB"/>
    <property type="match status" value="1"/>
</dbReference>
<dbReference type="AlphaFoldDB" id="A0A382HZP1"/>
<feature type="non-terminal residue" evidence="2">
    <location>
        <position position="196"/>
    </location>
</feature>
<dbReference type="InterPro" id="IPR013785">
    <property type="entry name" value="Aldolase_TIM"/>
</dbReference>
<dbReference type="InterPro" id="IPR051690">
    <property type="entry name" value="PseI-like"/>
</dbReference>
<evidence type="ECO:0000259" key="1">
    <source>
        <dbReference type="Pfam" id="PF03102"/>
    </source>
</evidence>
<feature type="domain" description="PseI/NeuA/B-like" evidence="1">
    <location>
        <begin position="28"/>
        <end position="195"/>
    </location>
</feature>
<organism evidence="2">
    <name type="scientific">marine metagenome</name>
    <dbReference type="NCBI Taxonomy" id="408172"/>
    <lineage>
        <taxon>unclassified sequences</taxon>
        <taxon>metagenomes</taxon>
        <taxon>ecological metagenomes</taxon>
    </lineage>
</organism>
<dbReference type="GO" id="GO:0016051">
    <property type="term" value="P:carbohydrate biosynthetic process"/>
    <property type="evidence" value="ECO:0007669"/>
    <property type="project" value="InterPro"/>
</dbReference>
<protein>
    <recommendedName>
        <fullName evidence="1">PseI/NeuA/B-like domain-containing protein</fullName>
    </recommendedName>
</protein>
<dbReference type="Gene3D" id="3.20.20.70">
    <property type="entry name" value="Aldolase class I"/>
    <property type="match status" value="1"/>
</dbReference>
<dbReference type="GO" id="GO:0047444">
    <property type="term" value="F:N-acylneuraminate-9-phosphate synthase activity"/>
    <property type="evidence" value="ECO:0007669"/>
    <property type="project" value="TreeGrafter"/>
</dbReference>
<evidence type="ECO:0000313" key="2">
    <source>
        <dbReference type="EMBL" id="SVB92083.1"/>
    </source>
</evidence>
<name>A0A382HZP1_9ZZZZ</name>
<gene>
    <name evidence="2" type="ORF">METZ01_LOCUS244937</name>
</gene>
<dbReference type="EMBL" id="UINC01063934">
    <property type="protein sequence ID" value="SVB92083.1"/>
    <property type="molecule type" value="Genomic_DNA"/>
</dbReference>